<reference evidence="5 6" key="1">
    <citation type="submission" date="2015-01" db="EMBL/GenBank/DDBJ databases">
        <title>The Genome Sequence of Capronia semiimmersa CBS27337.</title>
        <authorList>
            <consortium name="The Broad Institute Genomics Platform"/>
            <person name="Cuomo C."/>
            <person name="de Hoog S."/>
            <person name="Gorbushina A."/>
            <person name="Stielow B."/>
            <person name="Teixiera M."/>
            <person name="Abouelleil A."/>
            <person name="Chapman S.B."/>
            <person name="Priest M."/>
            <person name="Young S.K."/>
            <person name="Wortman J."/>
            <person name="Nusbaum C."/>
            <person name="Birren B."/>
        </authorList>
    </citation>
    <scope>NUCLEOTIDE SEQUENCE [LARGE SCALE GENOMIC DNA]</scope>
    <source>
        <strain evidence="5 6">CBS 27337</strain>
    </source>
</reference>
<accession>A0A0D2FSX3</accession>
<organism evidence="5 6">
    <name type="scientific">Phialophora macrospora</name>
    <dbReference type="NCBI Taxonomy" id="1851006"/>
    <lineage>
        <taxon>Eukaryota</taxon>
        <taxon>Fungi</taxon>
        <taxon>Dikarya</taxon>
        <taxon>Ascomycota</taxon>
        <taxon>Pezizomycotina</taxon>
        <taxon>Eurotiomycetes</taxon>
        <taxon>Chaetothyriomycetidae</taxon>
        <taxon>Chaetothyriales</taxon>
        <taxon>Herpotrichiellaceae</taxon>
        <taxon>Phialophora</taxon>
    </lineage>
</organism>
<dbReference type="Gene3D" id="3.40.50.720">
    <property type="entry name" value="NAD(P)-binding Rossmann-like Domain"/>
    <property type="match status" value="1"/>
</dbReference>
<dbReference type="PRINTS" id="PR00081">
    <property type="entry name" value="GDHRDH"/>
</dbReference>
<keyword evidence="2" id="KW-0521">NADP</keyword>
<sequence>MAPTQQVAFITGGASGMGLAVVEDLVAKGWNITIFDFDHVSGANVAGRLGQQVLFIRGNATKYEDLGVAFADTWKKWGSIDFIFANAGIGERSKFYEPKEELPEGFPPKPSTLTLEVNLLGVVYTAYLALHFFRKNKTRSGKLVMTSSASALYPSGSLAFYSAAKHAVVGLTRSMGAALGSEPITVNCICPGLVPSGLLPEAFTNALQADMITSTSTIVKAINNFLADNSLTGQVAECSGQDVIYRPSYEPENEAARYMLALQDGKVAAKFDLTEMGRHAKAKKEFYDIMEGPATGQS</sequence>
<gene>
    <name evidence="5" type="ORF">PV04_03638</name>
</gene>
<name>A0A0D2FSX3_9EURO</name>
<keyword evidence="6" id="KW-1185">Reference proteome</keyword>
<dbReference type="PANTHER" id="PTHR44229">
    <property type="entry name" value="15-HYDROXYPROSTAGLANDIN DEHYDROGENASE [NAD(+)]"/>
    <property type="match status" value="1"/>
</dbReference>
<dbReference type="SUPFAM" id="SSF51735">
    <property type="entry name" value="NAD(P)-binding Rossmann-fold domains"/>
    <property type="match status" value="1"/>
</dbReference>
<evidence type="ECO:0000256" key="1">
    <source>
        <dbReference type="ARBA" id="ARBA00006484"/>
    </source>
</evidence>
<dbReference type="HOGENOM" id="CLU_010194_13_0_1"/>
<comment type="similarity">
    <text evidence="1 4">Belongs to the short-chain dehydrogenases/reductases (SDR) family.</text>
</comment>
<dbReference type="AlphaFoldDB" id="A0A0D2FSX3"/>
<dbReference type="InterPro" id="IPR020904">
    <property type="entry name" value="Sc_DH/Rdtase_CS"/>
</dbReference>
<evidence type="ECO:0000256" key="2">
    <source>
        <dbReference type="ARBA" id="ARBA00022857"/>
    </source>
</evidence>
<dbReference type="EMBL" id="KN846957">
    <property type="protein sequence ID" value="KIW71478.1"/>
    <property type="molecule type" value="Genomic_DNA"/>
</dbReference>
<dbReference type="PROSITE" id="PS00061">
    <property type="entry name" value="ADH_SHORT"/>
    <property type="match status" value="1"/>
</dbReference>
<evidence type="ECO:0000313" key="6">
    <source>
        <dbReference type="Proteomes" id="UP000054266"/>
    </source>
</evidence>
<keyword evidence="3" id="KW-0560">Oxidoreductase</keyword>
<proteinExistence type="inferred from homology"/>
<dbReference type="STRING" id="5601.A0A0D2FSX3"/>
<dbReference type="GO" id="GO:0005737">
    <property type="term" value="C:cytoplasm"/>
    <property type="evidence" value="ECO:0007669"/>
    <property type="project" value="TreeGrafter"/>
</dbReference>
<dbReference type="Proteomes" id="UP000054266">
    <property type="component" value="Unassembled WGS sequence"/>
</dbReference>
<evidence type="ECO:0000256" key="4">
    <source>
        <dbReference type="RuleBase" id="RU000363"/>
    </source>
</evidence>
<evidence type="ECO:0000256" key="3">
    <source>
        <dbReference type="ARBA" id="ARBA00023002"/>
    </source>
</evidence>
<dbReference type="PANTHER" id="PTHR44229:SF4">
    <property type="entry name" value="15-HYDROXYPROSTAGLANDIN DEHYDROGENASE [NAD(+)]"/>
    <property type="match status" value="1"/>
</dbReference>
<protein>
    <submittedName>
        <fullName evidence="5">Uncharacterized protein</fullName>
    </submittedName>
</protein>
<dbReference type="PRINTS" id="PR00080">
    <property type="entry name" value="SDRFAMILY"/>
</dbReference>
<evidence type="ECO:0000313" key="5">
    <source>
        <dbReference type="EMBL" id="KIW71478.1"/>
    </source>
</evidence>
<dbReference type="InterPro" id="IPR036291">
    <property type="entry name" value="NAD(P)-bd_dom_sf"/>
</dbReference>
<dbReference type="InterPro" id="IPR002347">
    <property type="entry name" value="SDR_fam"/>
</dbReference>
<dbReference type="Pfam" id="PF00106">
    <property type="entry name" value="adh_short"/>
    <property type="match status" value="1"/>
</dbReference>
<dbReference type="GO" id="GO:0016616">
    <property type="term" value="F:oxidoreductase activity, acting on the CH-OH group of donors, NAD or NADP as acceptor"/>
    <property type="evidence" value="ECO:0007669"/>
    <property type="project" value="TreeGrafter"/>
</dbReference>